<gene>
    <name evidence="1" type="ORF">GCM10022414_33030</name>
</gene>
<evidence type="ECO:0000313" key="2">
    <source>
        <dbReference type="Proteomes" id="UP001500392"/>
    </source>
</evidence>
<protein>
    <submittedName>
        <fullName evidence="1">TIGR04282 family arsenosugar biosynthesis glycosyltransferase</fullName>
    </submittedName>
</protein>
<dbReference type="EMBL" id="BAABDM010000009">
    <property type="protein sequence ID" value="GAA4104221.1"/>
    <property type="molecule type" value="Genomic_DNA"/>
</dbReference>
<dbReference type="Pfam" id="PF09837">
    <property type="entry name" value="DUF2064"/>
    <property type="match status" value="1"/>
</dbReference>
<comment type="caution">
    <text evidence="1">The sequence shown here is derived from an EMBL/GenBank/DDBJ whole genome shotgun (WGS) entry which is preliminary data.</text>
</comment>
<accession>A0ABP7X3X3</accession>
<dbReference type="InterPro" id="IPR029044">
    <property type="entry name" value="Nucleotide-diphossugar_trans"/>
</dbReference>
<dbReference type="SUPFAM" id="SSF53448">
    <property type="entry name" value="Nucleotide-diphospho-sugar transferases"/>
    <property type="match status" value="1"/>
</dbReference>
<proteinExistence type="predicted"/>
<dbReference type="PANTHER" id="PTHR36529">
    <property type="entry name" value="SLL1095 PROTEIN"/>
    <property type="match status" value="1"/>
</dbReference>
<evidence type="ECO:0000313" key="1">
    <source>
        <dbReference type="EMBL" id="GAA4104221.1"/>
    </source>
</evidence>
<name>A0ABP7X3X3_9GAMM</name>
<keyword evidence="2" id="KW-1185">Reference proteome</keyword>
<dbReference type="RefSeq" id="WP_344938173.1">
    <property type="nucleotide sequence ID" value="NZ_BAABDM010000009.1"/>
</dbReference>
<dbReference type="PANTHER" id="PTHR36529:SF1">
    <property type="entry name" value="GLYCOSYLTRANSFERASE"/>
    <property type="match status" value="1"/>
</dbReference>
<dbReference type="InterPro" id="IPR018641">
    <property type="entry name" value="Trfase_1_rSAM/seldom-assoc"/>
</dbReference>
<dbReference type="NCBIfam" id="TIGR04282">
    <property type="entry name" value="glyco_like_cofC"/>
    <property type="match status" value="1"/>
</dbReference>
<dbReference type="Gene3D" id="3.90.550.10">
    <property type="entry name" value="Spore Coat Polysaccharide Biosynthesis Protein SpsA, Chain A"/>
    <property type="match status" value="1"/>
</dbReference>
<reference evidence="2" key="1">
    <citation type="journal article" date="2019" name="Int. J. Syst. Evol. Microbiol.">
        <title>The Global Catalogue of Microorganisms (GCM) 10K type strain sequencing project: providing services to taxonomists for standard genome sequencing and annotation.</title>
        <authorList>
            <consortium name="The Broad Institute Genomics Platform"/>
            <consortium name="The Broad Institute Genome Sequencing Center for Infectious Disease"/>
            <person name="Wu L."/>
            <person name="Ma J."/>
        </authorList>
    </citation>
    <scope>NUCLEOTIDE SEQUENCE [LARGE SCALE GENOMIC DNA]</scope>
    <source>
        <strain evidence="2">JCM 17304</strain>
    </source>
</reference>
<dbReference type="Proteomes" id="UP001500392">
    <property type="component" value="Unassembled WGS sequence"/>
</dbReference>
<sequence>MVSPIPRITIQLFAKAPLAGLAKTRLIPALGETGAAALAKQMLQHTMAECAQAAAQQSDGYQLNIELWATPAPGTEAWGAISIPEPLQVYSQAEGDLGTRMATAVQQGLSHAAGVILLGSDCPAISAASLHWAAKALLKYDSCMFPTFDGGYALLGLRRYSPRLFADIAWSTATVASETRSRLTECGMSLLEHSKVHDIDETADLAYLPAAWQ</sequence>
<organism evidence="1 2">
    <name type="scientific">Zhongshania borealis</name>
    <dbReference type="NCBI Taxonomy" id="889488"/>
    <lineage>
        <taxon>Bacteria</taxon>
        <taxon>Pseudomonadati</taxon>
        <taxon>Pseudomonadota</taxon>
        <taxon>Gammaproteobacteria</taxon>
        <taxon>Cellvibrionales</taxon>
        <taxon>Spongiibacteraceae</taxon>
        <taxon>Zhongshania</taxon>
    </lineage>
</organism>